<evidence type="ECO:0000313" key="2">
    <source>
        <dbReference type="EMBL" id="CEM48571.1"/>
    </source>
</evidence>
<dbReference type="AlphaFoldDB" id="A0A0G4HVR3"/>
<dbReference type="EMBL" id="CDMZ01004078">
    <property type="protein sequence ID" value="CEM48571.1"/>
    <property type="molecule type" value="Genomic_DNA"/>
</dbReference>
<proteinExistence type="predicted"/>
<sequence length="102" mass="11299">MPKIVKVNAINVQTHQLFTRDKKHLQHHPERSIALLLTPTTVEGAAWGGRGATPPVPGALLDRDTTMIFPEEEEDEEDEKEEEEGPSLSSFSLHISTLKGDT</sequence>
<gene>
    <name evidence="2" type="ORF">Cvel_8902</name>
</gene>
<organism evidence="2">
    <name type="scientific">Chromera velia CCMP2878</name>
    <dbReference type="NCBI Taxonomy" id="1169474"/>
    <lineage>
        <taxon>Eukaryota</taxon>
        <taxon>Sar</taxon>
        <taxon>Alveolata</taxon>
        <taxon>Colpodellida</taxon>
        <taxon>Chromeraceae</taxon>
        <taxon>Chromera</taxon>
    </lineage>
</organism>
<feature type="region of interest" description="Disordered" evidence="1">
    <location>
        <begin position="69"/>
        <end position="102"/>
    </location>
</feature>
<protein>
    <submittedName>
        <fullName evidence="2">Uncharacterized protein</fullName>
    </submittedName>
</protein>
<name>A0A0G4HVR3_9ALVE</name>
<feature type="compositionally biased region" description="Acidic residues" evidence="1">
    <location>
        <begin position="70"/>
        <end position="85"/>
    </location>
</feature>
<accession>A0A0G4HVR3</accession>
<reference evidence="2" key="1">
    <citation type="submission" date="2014-11" db="EMBL/GenBank/DDBJ databases">
        <authorList>
            <person name="Otto D Thomas"/>
            <person name="Naeem Raeece"/>
        </authorList>
    </citation>
    <scope>NUCLEOTIDE SEQUENCE</scope>
</reference>
<dbReference type="VEuPathDB" id="CryptoDB:Cvel_8902"/>
<evidence type="ECO:0000256" key="1">
    <source>
        <dbReference type="SAM" id="MobiDB-lite"/>
    </source>
</evidence>